<dbReference type="KEGG" id="dvi:6630610"/>
<evidence type="ECO:0000256" key="6">
    <source>
        <dbReference type="ARBA" id="ARBA00023170"/>
    </source>
</evidence>
<keyword evidence="10" id="KW-1185">Reference proteome</keyword>
<reference evidence="9 10" key="1">
    <citation type="journal article" date="2007" name="Nature">
        <title>Evolution of genes and genomes on the Drosophila phylogeny.</title>
        <authorList>
            <consortium name="Drosophila 12 Genomes Consortium"/>
            <person name="Clark A.G."/>
            <person name="Eisen M.B."/>
            <person name="Smith D.R."/>
            <person name="Bergman C.M."/>
            <person name="Oliver B."/>
            <person name="Markow T.A."/>
            <person name="Kaufman T.C."/>
            <person name="Kellis M."/>
            <person name="Gelbart W."/>
            <person name="Iyer V.N."/>
            <person name="Pollard D.A."/>
            <person name="Sackton T.B."/>
            <person name="Larracuente A.M."/>
            <person name="Singh N.D."/>
            <person name="Abad J.P."/>
            <person name="Abt D.N."/>
            <person name="Adryan B."/>
            <person name="Aguade M."/>
            <person name="Akashi H."/>
            <person name="Anderson W.W."/>
            <person name="Aquadro C.F."/>
            <person name="Ardell D.H."/>
            <person name="Arguello R."/>
            <person name="Artieri C.G."/>
            <person name="Barbash D.A."/>
            <person name="Barker D."/>
            <person name="Barsanti P."/>
            <person name="Batterham P."/>
            <person name="Batzoglou S."/>
            <person name="Begun D."/>
            <person name="Bhutkar A."/>
            <person name="Blanco E."/>
            <person name="Bosak S.A."/>
            <person name="Bradley R.K."/>
            <person name="Brand A.D."/>
            <person name="Brent M.R."/>
            <person name="Brooks A.N."/>
            <person name="Brown R.H."/>
            <person name="Butlin R.K."/>
            <person name="Caggese C."/>
            <person name="Calvi B.R."/>
            <person name="Bernardo de Carvalho A."/>
            <person name="Caspi A."/>
            <person name="Castrezana S."/>
            <person name="Celniker S.E."/>
            <person name="Chang J.L."/>
            <person name="Chapple C."/>
            <person name="Chatterji S."/>
            <person name="Chinwalla A."/>
            <person name="Civetta A."/>
            <person name="Clifton S.W."/>
            <person name="Comeron J.M."/>
            <person name="Costello J.C."/>
            <person name="Coyne J.A."/>
            <person name="Daub J."/>
            <person name="David R.G."/>
            <person name="Delcher A.L."/>
            <person name="Delehaunty K."/>
            <person name="Do C.B."/>
            <person name="Ebling H."/>
            <person name="Edwards K."/>
            <person name="Eickbush T."/>
            <person name="Evans J.D."/>
            <person name="Filipski A."/>
            <person name="Findeiss S."/>
            <person name="Freyhult E."/>
            <person name="Fulton L."/>
            <person name="Fulton R."/>
            <person name="Garcia A.C."/>
            <person name="Gardiner A."/>
            <person name="Garfield D.A."/>
            <person name="Garvin B.E."/>
            <person name="Gibson G."/>
            <person name="Gilbert D."/>
            <person name="Gnerre S."/>
            <person name="Godfrey J."/>
            <person name="Good R."/>
            <person name="Gotea V."/>
            <person name="Gravely B."/>
            <person name="Greenberg A.J."/>
            <person name="Griffiths-Jones S."/>
            <person name="Gross S."/>
            <person name="Guigo R."/>
            <person name="Gustafson E.A."/>
            <person name="Haerty W."/>
            <person name="Hahn M.W."/>
            <person name="Halligan D.L."/>
            <person name="Halpern A.L."/>
            <person name="Halter G.M."/>
            <person name="Han M.V."/>
            <person name="Heger A."/>
            <person name="Hillier L."/>
            <person name="Hinrichs A.S."/>
            <person name="Holmes I."/>
            <person name="Hoskins R.A."/>
            <person name="Hubisz M.J."/>
            <person name="Hultmark D."/>
            <person name="Huntley M.A."/>
            <person name="Jaffe D.B."/>
            <person name="Jagadeeshan S."/>
            <person name="Jeck W.R."/>
            <person name="Johnson J."/>
            <person name="Jones C.D."/>
            <person name="Jordan W.C."/>
            <person name="Karpen G.H."/>
            <person name="Kataoka E."/>
            <person name="Keightley P.D."/>
            <person name="Kheradpour P."/>
            <person name="Kirkness E.F."/>
            <person name="Koerich L.B."/>
            <person name="Kristiansen K."/>
            <person name="Kudrna D."/>
            <person name="Kulathinal R.J."/>
            <person name="Kumar S."/>
            <person name="Kwok R."/>
            <person name="Lander E."/>
            <person name="Langley C.H."/>
            <person name="Lapoint R."/>
            <person name="Lazzaro B.P."/>
            <person name="Lee S.J."/>
            <person name="Levesque L."/>
            <person name="Li R."/>
            <person name="Lin C.F."/>
            <person name="Lin M.F."/>
            <person name="Lindblad-Toh K."/>
            <person name="Llopart A."/>
            <person name="Long M."/>
            <person name="Low L."/>
            <person name="Lozovsky E."/>
            <person name="Lu J."/>
            <person name="Luo M."/>
            <person name="Machado C.A."/>
            <person name="Makalowski W."/>
            <person name="Marzo M."/>
            <person name="Matsuda M."/>
            <person name="Matzkin L."/>
            <person name="McAllister B."/>
            <person name="McBride C.S."/>
            <person name="McKernan B."/>
            <person name="McKernan K."/>
            <person name="Mendez-Lago M."/>
            <person name="Minx P."/>
            <person name="Mollenhauer M.U."/>
            <person name="Montooth K."/>
            <person name="Mount S.M."/>
            <person name="Mu X."/>
            <person name="Myers E."/>
            <person name="Negre B."/>
            <person name="Newfeld S."/>
            <person name="Nielsen R."/>
            <person name="Noor M.A."/>
            <person name="O'Grady P."/>
            <person name="Pachter L."/>
            <person name="Papaceit M."/>
            <person name="Parisi M.J."/>
            <person name="Parisi M."/>
            <person name="Parts L."/>
            <person name="Pedersen J.S."/>
            <person name="Pesole G."/>
            <person name="Phillippy A.M."/>
            <person name="Ponting C.P."/>
            <person name="Pop M."/>
            <person name="Porcelli D."/>
            <person name="Powell J.R."/>
            <person name="Prohaska S."/>
            <person name="Pruitt K."/>
            <person name="Puig M."/>
            <person name="Quesneville H."/>
            <person name="Ram K.R."/>
            <person name="Rand D."/>
            <person name="Rasmussen M.D."/>
            <person name="Reed L.K."/>
            <person name="Reenan R."/>
            <person name="Reily A."/>
            <person name="Remington K.A."/>
            <person name="Rieger T.T."/>
            <person name="Ritchie M.G."/>
            <person name="Robin C."/>
            <person name="Rogers Y.H."/>
            <person name="Rohde C."/>
            <person name="Rozas J."/>
            <person name="Rubenfield M.J."/>
            <person name="Ruiz A."/>
            <person name="Russo S."/>
            <person name="Salzberg S.L."/>
            <person name="Sanchez-Gracia A."/>
            <person name="Saranga D.J."/>
            <person name="Sato H."/>
            <person name="Schaeffer S.W."/>
            <person name="Schatz M.C."/>
            <person name="Schlenke T."/>
            <person name="Schwartz R."/>
            <person name="Segarra C."/>
            <person name="Singh R.S."/>
            <person name="Sirot L."/>
            <person name="Sirota M."/>
            <person name="Sisneros N.B."/>
            <person name="Smith C.D."/>
            <person name="Smith T.F."/>
            <person name="Spieth J."/>
            <person name="Stage D.E."/>
            <person name="Stark A."/>
            <person name="Stephan W."/>
            <person name="Strausberg R.L."/>
            <person name="Strempel S."/>
            <person name="Sturgill D."/>
            <person name="Sutton G."/>
            <person name="Sutton G.G."/>
            <person name="Tao W."/>
            <person name="Teichmann S."/>
            <person name="Tobari Y.N."/>
            <person name="Tomimura Y."/>
            <person name="Tsolas J.M."/>
            <person name="Valente V.L."/>
            <person name="Venter E."/>
            <person name="Venter J.C."/>
            <person name="Vicario S."/>
            <person name="Vieira F.G."/>
            <person name="Vilella A.J."/>
            <person name="Villasante A."/>
            <person name="Walenz B."/>
            <person name="Wang J."/>
            <person name="Wasserman M."/>
            <person name="Watts T."/>
            <person name="Wilson D."/>
            <person name="Wilson R.K."/>
            <person name="Wing R.A."/>
            <person name="Wolfner M.F."/>
            <person name="Wong A."/>
            <person name="Wong G.K."/>
            <person name="Wu C.I."/>
            <person name="Wu G."/>
            <person name="Yamamoto D."/>
            <person name="Yang H.P."/>
            <person name="Yang S.P."/>
            <person name="Yorke J.A."/>
            <person name="Yoshida K."/>
            <person name="Zdobnov E."/>
            <person name="Zhang P."/>
            <person name="Zhang Y."/>
            <person name="Zimin A.V."/>
            <person name="Baldwin J."/>
            <person name="Abdouelleil A."/>
            <person name="Abdulkadir J."/>
            <person name="Abebe A."/>
            <person name="Abera B."/>
            <person name="Abreu J."/>
            <person name="Acer S.C."/>
            <person name="Aftuck L."/>
            <person name="Alexander A."/>
            <person name="An P."/>
            <person name="Anderson E."/>
            <person name="Anderson S."/>
            <person name="Arachi H."/>
            <person name="Azer M."/>
            <person name="Bachantsang P."/>
            <person name="Barry A."/>
            <person name="Bayul T."/>
            <person name="Berlin A."/>
            <person name="Bessette D."/>
            <person name="Bloom T."/>
            <person name="Blye J."/>
            <person name="Boguslavskiy L."/>
            <person name="Bonnet C."/>
            <person name="Boukhgalter B."/>
            <person name="Bourzgui I."/>
            <person name="Brown A."/>
            <person name="Cahill P."/>
            <person name="Channer S."/>
            <person name="Cheshatsang Y."/>
            <person name="Chuda L."/>
            <person name="Citroen M."/>
            <person name="Collymore A."/>
            <person name="Cooke P."/>
            <person name="Costello M."/>
            <person name="D'Aco K."/>
            <person name="Daza R."/>
            <person name="De Haan G."/>
            <person name="DeGray S."/>
            <person name="DeMaso C."/>
            <person name="Dhargay N."/>
            <person name="Dooley K."/>
            <person name="Dooley E."/>
            <person name="Doricent M."/>
            <person name="Dorje P."/>
            <person name="Dorjee K."/>
            <person name="Dupes A."/>
            <person name="Elong R."/>
            <person name="Falk J."/>
            <person name="Farina A."/>
            <person name="Faro S."/>
            <person name="Ferguson D."/>
            <person name="Fisher S."/>
            <person name="Foley C.D."/>
            <person name="Franke A."/>
            <person name="Friedrich D."/>
            <person name="Gadbois L."/>
            <person name="Gearin G."/>
            <person name="Gearin C.R."/>
            <person name="Giannoukos G."/>
            <person name="Goode T."/>
            <person name="Graham J."/>
            <person name="Grandbois E."/>
            <person name="Grewal S."/>
            <person name="Gyaltsen K."/>
            <person name="Hafez N."/>
            <person name="Hagos B."/>
            <person name="Hall J."/>
            <person name="Henson C."/>
            <person name="Hollinger A."/>
            <person name="Honan T."/>
            <person name="Huard M.D."/>
            <person name="Hughes L."/>
            <person name="Hurhula B."/>
            <person name="Husby M.E."/>
            <person name="Kamat A."/>
            <person name="Kanga B."/>
            <person name="Kashin S."/>
            <person name="Khazanovich D."/>
            <person name="Kisner P."/>
            <person name="Lance K."/>
            <person name="Lara M."/>
            <person name="Lee W."/>
            <person name="Lennon N."/>
            <person name="Letendre F."/>
            <person name="LeVine R."/>
            <person name="Lipovsky A."/>
            <person name="Liu X."/>
            <person name="Liu J."/>
            <person name="Liu S."/>
            <person name="Lokyitsang T."/>
            <person name="Lokyitsang Y."/>
            <person name="Lubonja R."/>
            <person name="Lui A."/>
            <person name="MacDonald P."/>
            <person name="Magnisalis V."/>
            <person name="Maru K."/>
            <person name="Matthews C."/>
            <person name="McCusker W."/>
            <person name="McDonough S."/>
            <person name="Mehta T."/>
            <person name="Meldrim J."/>
            <person name="Meneus L."/>
            <person name="Mihai O."/>
            <person name="Mihalev A."/>
            <person name="Mihova T."/>
            <person name="Mittelman R."/>
            <person name="Mlenga V."/>
            <person name="Montmayeur A."/>
            <person name="Mulrain L."/>
            <person name="Navidi A."/>
            <person name="Naylor J."/>
            <person name="Negash T."/>
            <person name="Nguyen T."/>
            <person name="Nguyen N."/>
            <person name="Nicol R."/>
            <person name="Norbu C."/>
            <person name="Norbu N."/>
            <person name="Novod N."/>
            <person name="O'Neill B."/>
            <person name="Osman S."/>
            <person name="Markiewicz E."/>
            <person name="Oyono O.L."/>
            <person name="Patti C."/>
            <person name="Phunkhang P."/>
            <person name="Pierre F."/>
            <person name="Priest M."/>
            <person name="Raghuraman S."/>
            <person name="Rege F."/>
            <person name="Reyes R."/>
            <person name="Rise C."/>
            <person name="Rogov P."/>
            <person name="Ross K."/>
            <person name="Ryan E."/>
            <person name="Settipalli S."/>
            <person name="Shea T."/>
            <person name="Sherpa N."/>
            <person name="Shi L."/>
            <person name="Shih D."/>
            <person name="Sparrow T."/>
            <person name="Spaulding J."/>
            <person name="Stalker J."/>
            <person name="Stange-Thomann N."/>
            <person name="Stavropoulos S."/>
            <person name="Stone C."/>
            <person name="Strader C."/>
            <person name="Tesfaye S."/>
            <person name="Thomson T."/>
            <person name="Thoulutsang Y."/>
            <person name="Thoulutsang D."/>
            <person name="Topham K."/>
            <person name="Topping I."/>
            <person name="Tsamla T."/>
            <person name="Vassiliev H."/>
            <person name="Vo A."/>
            <person name="Wangchuk T."/>
            <person name="Wangdi T."/>
            <person name="Weiand M."/>
            <person name="Wilkinson J."/>
            <person name="Wilson A."/>
            <person name="Yadav S."/>
            <person name="Young G."/>
            <person name="Yu Q."/>
            <person name="Zembek L."/>
            <person name="Zhong D."/>
            <person name="Zimmer A."/>
            <person name="Zwirko Z."/>
            <person name="Jaffe D.B."/>
            <person name="Alvarez P."/>
            <person name="Brockman W."/>
            <person name="Butler J."/>
            <person name="Chin C."/>
            <person name="Gnerre S."/>
            <person name="Grabherr M."/>
            <person name="Kleber M."/>
            <person name="Mauceli E."/>
            <person name="MacCallum I."/>
        </authorList>
    </citation>
    <scope>NUCLEOTIDE SEQUENCE [LARGE SCALE GENOMIC DNA]</scope>
    <source>
        <strain evidence="10">Tucson 15010-1051.87</strain>
    </source>
</reference>
<keyword evidence="2" id="KW-1003">Cell membrane</keyword>
<evidence type="ECO:0000256" key="2">
    <source>
        <dbReference type="ARBA" id="ARBA00022475"/>
    </source>
</evidence>
<feature type="transmembrane region" description="Helical" evidence="8">
    <location>
        <begin position="301"/>
        <end position="320"/>
    </location>
</feature>
<accession>B4LYI5</accession>
<evidence type="ECO:0000256" key="5">
    <source>
        <dbReference type="ARBA" id="ARBA00023136"/>
    </source>
</evidence>
<dbReference type="SUPFAM" id="SSF53850">
    <property type="entry name" value="Periplasmic binding protein-like II"/>
    <property type="match status" value="1"/>
</dbReference>
<dbReference type="PANTHER" id="PTHR42643:SF41">
    <property type="entry name" value="IONOTROPIC RECEPTOR 20A-RELATED"/>
    <property type="match status" value="1"/>
</dbReference>
<name>B4LYI5_DROVI</name>
<dbReference type="Proteomes" id="UP000008792">
    <property type="component" value="Unassembled WGS sequence"/>
</dbReference>
<keyword evidence="4 8" id="KW-1133">Transmembrane helix</keyword>
<protein>
    <recommendedName>
        <fullName evidence="11">Ionotropic glutamate receptor C-terminal domain-containing protein</fullName>
    </recommendedName>
</protein>
<proteinExistence type="predicted"/>
<comment type="subcellular location">
    <subcellularLocation>
        <location evidence="1">Cell membrane</location>
        <topology evidence="1">Multi-pass membrane protein</topology>
    </subcellularLocation>
</comment>
<dbReference type="PANTHER" id="PTHR42643">
    <property type="entry name" value="IONOTROPIC RECEPTOR 20A-RELATED"/>
    <property type="match status" value="1"/>
</dbReference>
<keyword evidence="5 8" id="KW-0472">Membrane</keyword>
<evidence type="ECO:0000313" key="10">
    <source>
        <dbReference type="Proteomes" id="UP000008792"/>
    </source>
</evidence>
<sequence length="556" mass="64680">MPAWSVVLEPSTMNDSVEIYAELLSAIVRLNSFSSIVYLDPEYGKERCHLENGLSVIGKGIPLLWWRSIDELKLSSFINGQLLVVACLPGVYRLDLLNTISSTLRYMRQTKLLIELITNEDVPLVKRVLQFCLQNQMLNAALISGSFVHTHTLYIYDAYPSFLLKRQQFTQDPFNLYADKMLDLHGYRIRTMPDLSEPNTILYRDKLGNARLLGYVWNMLEEFARKHNASLQLIDVVREDKFLSHIQVLDLARDNLLDIAASVQPLTLRHLDRYHEYAYPAYMASWCTMLPKEPLLGLREIYTWMLPAVTLCFLAVLWALHELLLDRYHRHRRLLGIGWKLLAIMLACNVHGRLVTLFVAPPAKPPIHSFDALSKSHVRIFGMRSEHNLYDFDLRTRYAQAFYLSDKVAELLWLRNSLNTSYAYTVTHTKWQLYAEQQAYSSRPLFYYSKNFCFYQYVPFALVIPENSPHRATLHHFLLQLSQSGLYMHWVARSFYYMVQAGKLQIRDLGQARHVRSLVTEDLHNVLQGYVVGVLISLTLFACELIISRARYWLDI</sequence>
<dbReference type="EMBL" id="CH940650">
    <property type="protein sequence ID" value="EDW68005.2"/>
    <property type="molecule type" value="Genomic_DNA"/>
</dbReference>
<keyword evidence="6" id="KW-0675">Receptor</keyword>
<evidence type="ECO:0008006" key="11">
    <source>
        <dbReference type="Google" id="ProtNLM"/>
    </source>
</evidence>
<dbReference type="FunCoup" id="B4LYI5">
    <property type="interactions" value="21"/>
</dbReference>
<evidence type="ECO:0000256" key="4">
    <source>
        <dbReference type="ARBA" id="ARBA00022989"/>
    </source>
</evidence>
<dbReference type="AlphaFoldDB" id="B4LYI5"/>
<keyword evidence="7" id="KW-0325">Glycoprotein</keyword>
<dbReference type="InParanoid" id="B4LYI5"/>
<dbReference type="InterPro" id="IPR052192">
    <property type="entry name" value="Insect_Ionotropic_Sensory_Rcpt"/>
</dbReference>
<feature type="transmembrane region" description="Helical" evidence="8">
    <location>
        <begin position="527"/>
        <end position="547"/>
    </location>
</feature>
<evidence type="ECO:0000256" key="7">
    <source>
        <dbReference type="ARBA" id="ARBA00023180"/>
    </source>
</evidence>
<organism evidence="9 10">
    <name type="scientific">Drosophila virilis</name>
    <name type="common">Fruit fly</name>
    <dbReference type="NCBI Taxonomy" id="7244"/>
    <lineage>
        <taxon>Eukaryota</taxon>
        <taxon>Metazoa</taxon>
        <taxon>Ecdysozoa</taxon>
        <taxon>Arthropoda</taxon>
        <taxon>Hexapoda</taxon>
        <taxon>Insecta</taxon>
        <taxon>Pterygota</taxon>
        <taxon>Neoptera</taxon>
        <taxon>Endopterygota</taxon>
        <taxon>Diptera</taxon>
        <taxon>Brachycera</taxon>
        <taxon>Muscomorpha</taxon>
        <taxon>Ephydroidea</taxon>
        <taxon>Drosophilidae</taxon>
        <taxon>Drosophila</taxon>
    </lineage>
</organism>
<evidence type="ECO:0000256" key="1">
    <source>
        <dbReference type="ARBA" id="ARBA00004651"/>
    </source>
</evidence>
<evidence type="ECO:0000256" key="3">
    <source>
        <dbReference type="ARBA" id="ARBA00022692"/>
    </source>
</evidence>
<dbReference type="eggNOG" id="ENOG502T9DX">
    <property type="taxonomic scope" value="Eukaryota"/>
</dbReference>
<evidence type="ECO:0000256" key="8">
    <source>
        <dbReference type="SAM" id="Phobius"/>
    </source>
</evidence>
<keyword evidence="3 8" id="KW-0812">Transmembrane</keyword>
<dbReference type="OrthoDB" id="7852744at2759"/>
<gene>
    <name evidence="9" type="primary">Dvir\GJ24480</name>
    <name evidence="9" type="ORF">Dvir_GJ24480</name>
</gene>
<dbReference type="HOGENOM" id="CLU_021814_2_0_1"/>
<dbReference type="GO" id="GO:0005886">
    <property type="term" value="C:plasma membrane"/>
    <property type="evidence" value="ECO:0007669"/>
    <property type="project" value="UniProtKB-SubCell"/>
</dbReference>
<evidence type="ECO:0000313" key="9">
    <source>
        <dbReference type="EMBL" id="EDW68005.2"/>
    </source>
</evidence>